<dbReference type="Pfam" id="PF14416">
    <property type="entry name" value="PMR5N"/>
    <property type="match status" value="1"/>
</dbReference>
<reference evidence="9 10" key="1">
    <citation type="submission" date="2019-12" db="EMBL/GenBank/DDBJ databases">
        <authorList>
            <person name="Alioto T."/>
            <person name="Alioto T."/>
            <person name="Gomez Garrido J."/>
        </authorList>
    </citation>
    <scope>NUCLEOTIDE SEQUENCE [LARGE SCALE GENOMIC DNA]</scope>
</reference>
<keyword evidence="3" id="KW-0812">Transmembrane</keyword>
<keyword evidence="10" id="KW-1185">Reference proteome</keyword>
<evidence type="ECO:0000313" key="10">
    <source>
        <dbReference type="Proteomes" id="UP000594638"/>
    </source>
</evidence>
<evidence type="ECO:0000256" key="4">
    <source>
        <dbReference type="ARBA" id="ARBA00022968"/>
    </source>
</evidence>
<dbReference type="InterPro" id="IPR029962">
    <property type="entry name" value="TBL"/>
</dbReference>
<dbReference type="EMBL" id="CACTIH010010804">
    <property type="protein sequence ID" value="CAA3033392.1"/>
    <property type="molecule type" value="Genomic_DNA"/>
</dbReference>
<organism evidence="9 10">
    <name type="scientific">Olea europaea subsp. europaea</name>
    <dbReference type="NCBI Taxonomy" id="158383"/>
    <lineage>
        <taxon>Eukaryota</taxon>
        <taxon>Viridiplantae</taxon>
        <taxon>Streptophyta</taxon>
        <taxon>Embryophyta</taxon>
        <taxon>Tracheophyta</taxon>
        <taxon>Spermatophyta</taxon>
        <taxon>Magnoliopsida</taxon>
        <taxon>eudicotyledons</taxon>
        <taxon>Gunneridae</taxon>
        <taxon>Pentapetalae</taxon>
        <taxon>asterids</taxon>
        <taxon>lamiids</taxon>
        <taxon>Lamiales</taxon>
        <taxon>Oleaceae</taxon>
        <taxon>Oleeae</taxon>
        <taxon>Olea</taxon>
    </lineage>
</organism>
<keyword evidence="5" id="KW-1133">Transmembrane helix</keyword>
<dbReference type="InterPro" id="IPR025846">
    <property type="entry name" value="TBL_N"/>
</dbReference>
<evidence type="ECO:0000259" key="8">
    <source>
        <dbReference type="Pfam" id="PF14416"/>
    </source>
</evidence>
<dbReference type="Proteomes" id="UP000594638">
    <property type="component" value="Unassembled WGS sequence"/>
</dbReference>
<keyword evidence="4" id="KW-0735">Signal-anchor</keyword>
<dbReference type="PANTHER" id="PTHR32285">
    <property type="entry name" value="PROTEIN TRICHOME BIREFRINGENCE-LIKE 9-RELATED"/>
    <property type="match status" value="1"/>
</dbReference>
<feature type="domain" description="Trichome birefringence-like C-terminal" evidence="7">
    <location>
        <begin position="129"/>
        <end position="415"/>
    </location>
</feature>
<sequence>MKPPSSPPPSSVVRKRSSARHLFTFLASLIFFVTILYGQDKSSIFSQLDLNPRQTDSITKKGREKLPFAIGEAERGCDIFSGRWMRDEARPLYEEYDCPYIPEQLACQKYGRPDKDYQHWRWQPHGCSIPSFNATLMLETLRGKRMLFVGDSLNRGQFMSLVCLLQKVIPEHAKSMVLKDSKRTFIAKEYNATIEYYWAPFLLESNSDNAIVHRVTDRIVRNGSIDKHGQRWKGADIILFNTYLWWMAGNKFKILQGSFEDKIKDIVMVPTVEAYRMAIRAMLGWIEKNMDLKKTRVFFSSMSPSHEKSKEWGGDPNGSCYKETKMIEDPTYWGSSTRRNIMEAIGEMFSETNIPITFLNITHLSNYRKDAHTTIYKKQWVPLTPEQIANPISSADCVHWCLPGVQDNWNELFFAKFFYP</sequence>
<dbReference type="OrthoDB" id="1932925at2759"/>
<keyword evidence="6" id="KW-0472">Membrane</keyword>
<dbReference type="Gramene" id="OE9A042674T1">
    <property type="protein sequence ID" value="OE9A042674C1"/>
    <property type="gene ID" value="OE9A042674"/>
</dbReference>
<proteinExistence type="inferred from homology"/>
<dbReference type="Pfam" id="PF13839">
    <property type="entry name" value="PC-Esterase"/>
    <property type="match status" value="1"/>
</dbReference>
<evidence type="ECO:0000313" key="9">
    <source>
        <dbReference type="EMBL" id="CAA3033392.1"/>
    </source>
</evidence>
<dbReference type="InterPro" id="IPR026057">
    <property type="entry name" value="TBL_C"/>
</dbReference>
<evidence type="ECO:0000259" key="7">
    <source>
        <dbReference type="Pfam" id="PF13839"/>
    </source>
</evidence>
<accession>A0A8S0VKE1</accession>
<comment type="caution">
    <text evidence="9">The sequence shown here is derived from an EMBL/GenBank/DDBJ whole genome shotgun (WGS) entry which is preliminary data.</text>
</comment>
<evidence type="ECO:0000256" key="2">
    <source>
        <dbReference type="ARBA" id="ARBA00007727"/>
    </source>
</evidence>
<evidence type="ECO:0000256" key="5">
    <source>
        <dbReference type="ARBA" id="ARBA00022989"/>
    </source>
</evidence>
<evidence type="ECO:0000256" key="6">
    <source>
        <dbReference type="ARBA" id="ARBA00023136"/>
    </source>
</evidence>
<name>A0A8S0VKE1_OLEEU</name>
<evidence type="ECO:0000256" key="1">
    <source>
        <dbReference type="ARBA" id="ARBA00004167"/>
    </source>
</evidence>
<dbReference type="AlphaFoldDB" id="A0A8S0VKE1"/>
<comment type="similarity">
    <text evidence="2">Belongs to the PC-esterase family. TBL subfamily.</text>
</comment>
<dbReference type="GO" id="GO:0016020">
    <property type="term" value="C:membrane"/>
    <property type="evidence" value="ECO:0007669"/>
    <property type="project" value="UniProtKB-SubCell"/>
</dbReference>
<protein>
    <submittedName>
        <fullName evidence="9">Trichome birefringence-like 33</fullName>
    </submittedName>
</protein>
<feature type="domain" description="Trichome birefringence-like N-terminal" evidence="8">
    <location>
        <begin position="76"/>
        <end position="128"/>
    </location>
</feature>
<dbReference type="GO" id="GO:0005794">
    <property type="term" value="C:Golgi apparatus"/>
    <property type="evidence" value="ECO:0007669"/>
    <property type="project" value="TreeGrafter"/>
</dbReference>
<dbReference type="GO" id="GO:0016413">
    <property type="term" value="F:O-acetyltransferase activity"/>
    <property type="evidence" value="ECO:0007669"/>
    <property type="project" value="InterPro"/>
</dbReference>
<evidence type="ECO:0000256" key="3">
    <source>
        <dbReference type="ARBA" id="ARBA00022692"/>
    </source>
</evidence>
<comment type="subcellular location">
    <subcellularLocation>
        <location evidence="1">Membrane</location>
        <topology evidence="1">Single-pass membrane protein</topology>
    </subcellularLocation>
</comment>
<gene>
    <name evidence="9" type="ORF">OLEA9_A042674</name>
</gene>
<dbReference type="PANTHER" id="PTHR32285:SF62">
    <property type="entry name" value="PROTEIN TRICHOME BIREFRINGENCE-LIKE 33"/>
    <property type="match status" value="1"/>
</dbReference>